<evidence type="ECO:0000256" key="7">
    <source>
        <dbReference type="ARBA" id="ARBA00022857"/>
    </source>
</evidence>
<dbReference type="GO" id="GO:0004420">
    <property type="term" value="F:hydroxymethylglutaryl-CoA reductase (NADPH) activity"/>
    <property type="evidence" value="ECO:0007669"/>
    <property type="project" value="UniProtKB-EC"/>
</dbReference>
<accession>A0A9Q0ZM97</accession>
<evidence type="ECO:0000256" key="9">
    <source>
        <dbReference type="ARBA" id="ARBA00023229"/>
    </source>
</evidence>
<dbReference type="InterPro" id="IPR023074">
    <property type="entry name" value="HMG_CoA_Rdtase_cat_sf"/>
</dbReference>
<keyword evidence="8" id="KW-0560">Oxidoreductase</keyword>
<dbReference type="PRINTS" id="PR00071">
    <property type="entry name" value="HMGCOARDTASE"/>
</dbReference>
<dbReference type="Gene3D" id="3.90.770.10">
    <property type="entry name" value="3-hydroxy-3-methylglutaryl-coenzyme A Reductase, Chain A, domain 2"/>
    <property type="match status" value="1"/>
</dbReference>
<dbReference type="GO" id="GO:0005789">
    <property type="term" value="C:endoplasmic reticulum membrane"/>
    <property type="evidence" value="ECO:0007669"/>
    <property type="project" value="UniProtKB-SubCell"/>
</dbReference>
<name>A0A9Q0ZM97_9ROSI</name>
<keyword evidence="6" id="KW-0256">Endoplasmic reticulum</keyword>
<comment type="similarity">
    <text evidence="4">Belongs to the HMG-CoA reductase family.</text>
</comment>
<dbReference type="GO" id="GO:0016126">
    <property type="term" value="P:sterol biosynthetic process"/>
    <property type="evidence" value="ECO:0007669"/>
    <property type="project" value="TreeGrafter"/>
</dbReference>
<dbReference type="InterPro" id="IPR023282">
    <property type="entry name" value="HMG_CoA_Rdtase_N"/>
</dbReference>
<dbReference type="FunFam" id="1.10.3270.10:FF:000002">
    <property type="entry name" value="3-hydroxy-3-methylglutaryl coenzyme A reductase"/>
    <property type="match status" value="1"/>
</dbReference>
<sequence>MPVKVPCGQALDCAAPSPPLKLAVEPVVVVAPSPLLKPKAVDDEIPFPTTLTEEDEEIISSVVAGRTPSYSLESKLGDCKRAVAIRREALQRITSKSLSGLPLDGLDYESILGQCCEMPIGYVQIPVGVAGPLLLDGKEYSVPMATTEGCLVASTNRGCKAIHLSGGASSVLLRDAMTRAPVVRFGTAKRAAHLKLYLEDPANFEVVSTAFNKSSRFGRLQNIKCALAGKNLYMRFSCGTGDAMGMNMVSKGVQNVLDFLQSDFPDMDVLGISGNYCSDKKPAAVNWIEGRGKSVVCEAIIKGDVVRKVLKTKVETLVELNMLKNLTGSAMAGALGGFNAHASNIVSAIFIATGQDPAQNIESSHCITMMEPLNGGEDLHVSVTMPFH</sequence>
<organism evidence="10 11">
    <name type="scientific">Salix koriyanagi</name>
    <dbReference type="NCBI Taxonomy" id="2511006"/>
    <lineage>
        <taxon>Eukaryota</taxon>
        <taxon>Viridiplantae</taxon>
        <taxon>Streptophyta</taxon>
        <taxon>Embryophyta</taxon>
        <taxon>Tracheophyta</taxon>
        <taxon>Spermatophyta</taxon>
        <taxon>Magnoliopsida</taxon>
        <taxon>eudicotyledons</taxon>
        <taxon>Gunneridae</taxon>
        <taxon>Pentapetalae</taxon>
        <taxon>rosids</taxon>
        <taxon>fabids</taxon>
        <taxon>Malpighiales</taxon>
        <taxon>Salicaceae</taxon>
        <taxon>Saliceae</taxon>
        <taxon>Salix</taxon>
    </lineage>
</organism>
<dbReference type="InterPro" id="IPR004554">
    <property type="entry name" value="HMG_CoA_Rdtase_eu_arc"/>
</dbReference>
<comment type="pathway">
    <text evidence="3">Metabolic intermediate biosynthesis; (R)-mevalonate biosynthesis; (R)-mevalonate from acetyl-CoA: step 3/3.</text>
</comment>
<dbReference type="Pfam" id="PF00368">
    <property type="entry name" value="HMG-CoA_red"/>
    <property type="match status" value="1"/>
</dbReference>
<dbReference type="PANTHER" id="PTHR10572:SF44">
    <property type="entry name" value="3-HYDROXY-3-METHYLGLUTARYL-COENZYME A REDUCTASE 1"/>
    <property type="match status" value="1"/>
</dbReference>
<dbReference type="CDD" id="cd00643">
    <property type="entry name" value="HMG-CoA_reductase_classI"/>
    <property type="match status" value="1"/>
</dbReference>
<evidence type="ECO:0000256" key="2">
    <source>
        <dbReference type="ARBA" id="ARBA00004477"/>
    </source>
</evidence>
<dbReference type="GO" id="GO:0042170">
    <property type="term" value="C:plastid membrane"/>
    <property type="evidence" value="ECO:0007669"/>
    <property type="project" value="UniProtKB-SubCell"/>
</dbReference>
<evidence type="ECO:0000256" key="6">
    <source>
        <dbReference type="ARBA" id="ARBA00022824"/>
    </source>
</evidence>
<proteinExistence type="inferred from homology"/>
<dbReference type="InterPro" id="IPR002202">
    <property type="entry name" value="HMG_CoA_Rdtase"/>
</dbReference>
<dbReference type="Proteomes" id="UP001151752">
    <property type="component" value="Chromosome 4"/>
</dbReference>
<dbReference type="GO" id="GO:0008299">
    <property type="term" value="P:isoprenoid biosynthetic process"/>
    <property type="evidence" value="ECO:0007669"/>
    <property type="project" value="UniProtKB-KW"/>
</dbReference>
<dbReference type="PROSITE" id="PS50065">
    <property type="entry name" value="HMG_COA_REDUCTASE_4"/>
    <property type="match status" value="1"/>
</dbReference>
<comment type="subcellular location">
    <subcellularLocation>
        <location evidence="2">Endoplasmic reticulum membrane</location>
        <topology evidence="2">Multi-pass membrane protein</topology>
    </subcellularLocation>
    <subcellularLocation>
        <location evidence="1">Plastid membrane</location>
        <topology evidence="1">Multi-pass membrane protein</topology>
    </subcellularLocation>
</comment>
<evidence type="ECO:0000256" key="5">
    <source>
        <dbReference type="ARBA" id="ARBA00012999"/>
    </source>
</evidence>
<dbReference type="PROSITE" id="PS00066">
    <property type="entry name" value="HMG_COA_REDUCTASE_1"/>
    <property type="match status" value="1"/>
</dbReference>
<evidence type="ECO:0000256" key="8">
    <source>
        <dbReference type="ARBA" id="ARBA00023002"/>
    </source>
</evidence>
<dbReference type="PANTHER" id="PTHR10572">
    <property type="entry name" value="3-HYDROXY-3-METHYLGLUTARYL-COENZYME A REDUCTASE"/>
    <property type="match status" value="1"/>
</dbReference>
<dbReference type="EMBL" id="JAPFFM010000010">
    <property type="protein sequence ID" value="KAJ6739527.1"/>
    <property type="molecule type" value="Genomic_DNA"/>
</dbReference>
<protein>
    <recommendedName>
        <fullName evidence="5">hydroxymethylglutaryl-CoA reductase (NADPH)</fullName>
        <ecNumber evidence="5">1.1.1.34</ecNumber>
    </recommendedName>
</protein>
<reference evidence="10" key="2">
    <citation type="journal article" date="2023" name="Int. J. Mol. Sci.">
        <title>De Novo Assembly and Annotation of 11 Diverse Shrub Willow (Salix) Genomes Reveals Novel Gene Organization in Sex-Linked Regions.</title>
        <authorList>
            <person name="Hyden B."/>
            <person name="Feng K."/>
            <person name="Yates T.B."/>
            <person name="Jawdy S."/>
            <person name="Cereghino C."/>
            <person name="Smart L.B."/>
            <person name="Muchero W."/>
        </authorList>
    </citation>
    <scope>NUCLEOTIDE SEQUENCE</scope>
    <source>
        <tissue evidence="10">Shoot tip</tissue>
    </source>
</reference>
<keyword evidence="7" id="KW-0521">NADP</keyword>
<dbReference type="AlphaFoldDB" id="A0A9Q0ZM97"/>
<dbReference type="InterPro" id="IPR023076">
    <property type="entry name" value="HMG_CoA_Rdtase_CS"/>
</dbReference>
<evidence type="ECO:0000313" key="11">
    <source>
        <dbReference type="Proteomes" id="UP001151752"/>
    </source>
</evidence>
<dbReference type="FunFam" id="3.30.70.420:FF:000001">
    <property type="entry name" value="3-hydroxy-3-methylglutaryl coenzyme A reductase"/>
    <property type="match status" value="1"/>
</dbReference>
<dbReference type="SUPFAM" id="SSF56542">
    <property type="entry name" value="Substrate-binding domain of HMG-CoA reductase"/>
    <property type="match status" value="1"/>
</dbReference>
<comment type="caution">
    <text evidence="10">The sequence shown here is derived from an EMBL/GenBank/DDBJ whole genome shotgun (WGS) entry which is preliminary data.</text>
</comment>
<evidence type="ECO:0000256" key="3">
    <source>
        <dbReference type="ARBA" id="ARBA00005084"/>
    </source>
</evidence>
<keyword evidence="11" id="KW-1185">Reference proteome</keyword>
<gene>
    <name evidence="10" type="ORF">OIU74_004324</name>
</gene>
<evidence type="ECO:0000256" key="1">
    <source>
        <dbReference type="ARBA" id="ARBA00004446"/>
    </source>
</evidence>
<reference evidence="10" key="1">
    <citation type="submission" date="2022-11" db="EMBL/GenBank/DDBJ databases">
        <authorList>
            <person name="Hyden B.L."/>
            <person name="Feng K."/>
            <person name="Yates T."/>
            <person name="Jawdy S."/>
            <person name="Smart L.B."/>
            <person name="Muchero W."/>
        </authorList>
    </citation>
    <scope>NUCLEOTIDE SEQUENCE</scope>
    <source>
        <tissue evidence="10">Shoot tip</tissue>
    </source>
</reference>
<dbReference type="EC" id="1.1.1.34" evidence="5"/>
<dbReference type="SUPFAM" id="SSF55035">
    <property type="entry name" value="NAD-binding domain of HMG-CoA reductase"/>
    <property type="match status" value="1"/>
</dbReference>
<dbReference type="InterPro" id="IPR009023">
    <property type="entry name" value="HMG_CoA_Rdtase_NAD(P)-bd_sf"/>
</dbReference>
<dbReference type="GO" id="GO:0005778">
    <property type="term" value="C:peroxisomal membrane"/>
    <property type="evidence" value="ECO:0007669"/>
    <property type="project" value="TreeGrafter"/>
</dbReference>
<dbReference type="GO" id="GO:0015936">
    <property type="term" value="P:coenzyme A metabolic process"/>
    <property type="evidence" value="ECO:0007669"/>
    <property type="project" value="InterPro"/>
</dbReference>
<dbReference type="Gene3D" id="3.30.70.420">
    <property type="entry name" value="Hydroxymethylglutaryl-CoA reductase, class I/II, NAD/NADP-binding domain"/>
    <property type="match status" value="1"/>
</dbReference>
<dbReference type="Gene3D" id="1.10.3270.10">
    <property type="entry name" value="HMGR, N-terminal domain"/>
    <property type="match status" value="1"/>
</dbReference>
<keyword evidence="9" id="KW-0414">Isoprene biosynthesis</keyword>
<evidence type="ECO:0000256" key="4">
    <source>
        <dbReference type="ARBA" id="ARBA00007661"/>
    </source>
</evidence>
<dbReference type="InterPro" id="IPR009029">
    <property type="entry name" value="HMG_CoA_Rdtase_sub-bd_dom_sf"/>
</dbReference>
<evidence type="ECO:0000313" key="10">
    <source>
        <dbReference type="EMBL" id="KAJ6739527.1"/>
    </source>
</evidence>